<dbReference type="InterPro" id="IPR029479">
    <property type="entry name" value="Nitroreductase"/>
</dbReference>
<dbReference type="InterPro" id="IPR026021">
    <property type="entry name" value="YdjA-like"/>
</dbReference>
<keyword evidence="6 7" id="KW-0520">NAD</keyword>
<accession>A0A2S5JFR8</accession>
<feature type="binding site" evidence="8">
    <location>
        <position position="42"/>
    </location>
    <ligand>
        <name>FMN</name>
        <dbReference type="ChEBI" id="CHEBI:58210"/>
        <note>ligand shared between dimeric partners</note>
    </ligand>
</feature>
<evidence type="ECO:0000256" key="5">
    <source>
        <dbReference type="ARBA" id="ARBA00023002"/>
    </source>
</evidence>
<comment type="similarity">
    <text evidence="1 7">Belongs to the nitroreductase family.</text>
</comment>
<dbReference type="PANTHER" id="PTHR43821:SF1">
    <property type="entry name" value="NAD(P)H NITROREDUCTASE YDJA-RELATED"/>
    <property type="match status" value="1"/>
</dbReference>
<gene>
    <name evidence="10" type="ORF">LV82_02080</name>
</gene>
<comment type="caution">
    <text evidence="10">The sequence shown here is derived from an EMBL/GenBank/DDBJ whole genome shotgun (WGS) entry which is preliminary data.</text>
</comment>
<dbReference type="InterPro" id="IPR000415">
    <property type="entry name" value="Nitroreductase-like"/>
</dbReference>
<dbReference type="OrthoDB" id="9804207at2"/>
<evidence type="ECO:0000256" key="7">
    <source>
        <dbReference type="PIRNR" id="PIRNR000232"/>
    </source>
</evidence>
<keyword evidence="5 7" id="KW-0560">Oxidoreductase</keyword>
<evidence type="ECO:0000256" key="3">
    <source>
        <dbReference type="ARBA" id="ARBA00022643"/>
    </source>
</evidence>
<dbReference type="SUPFAM" id="SSF55469">
    <property type="entry name" value="FMN-dependent nitroreductase-like"/>
    <property type="match status" value="1"/>
</dbReference>
<sequence>MPERNDPVMNFLLTRRSRPARTLTAPVPTHEELRPILTAAARVPDHGKLEPWRFIVAEKPALQRLAALAEARAAELGIDPERARKGISQFADADLAVIVVHVPKDSDKVPEIEQILSTGAACMALLNAALASGWGACWLTGWHVHDPEFCRRGLGLKPGEWVAGVIHIGTETMTPPERPRPDIDAITTWMSE</sequence>
<name>A0A2S5JFR8_9RHOB</name>
<comment type="cofactor">
    <cofactor evidence="8">
        <name>FMN</name>
        <dbReference type="ChEBI" id="CHEBI:58210"/>
    </cofactor>
    <text evidence="8">Binds 1 FMN per subunit.</text>
</comment>
<evidence type="ECO:0000256" key="6">
    <source>
        <dbReference type="ARBA" id="ARBA00023027"/>
    </source>
</evidence>
<evidence type="ECO:0000256" key="1">
    <source>
        <dbReference type="ARBA" id="ARBA00007118"/>
    </source>
</evidence>
<protein>
    <recommendedName>
        <fullName evidence="7">Putative NAD(P)H nitroreductase</fullName>
        <ecNumber evidence="7">1.-.-.-</ecNumber>
    </recommendedName>
</protein>
<feature type="binding site" description="in other chain" evidence="8">
    <location>
        <begin position="138"/>
        <end position="140"/>
    </location>
    <ligand>
        <name>FMN</name>
        <dbReference type="ChEBI" id="CHEBI:58210"/>
        <note>ligand shared between dimeric partners</note>
    </ligand>
</feature>
<dbReference type="GO" id="GO:0016491">
    <property type="term" value="F:oxidoreductase activity"/>
    <property type="evidence" value="ECO:0007669"/>
    <property type="project" value="UniProtKB-UniRule"/>
</dbReference>
<dbReference type="CDD" id="cd02135">
    <property type="entry name" value="YdjA-like"/>
    <property type="match status" value="1"/>
</dbReference>
<evidence type="ECO:0000313" key="11">
    <source>
        <dbReference type="Proteomes" id="UP000239736"/>
    </source>
</evidence>
<keyword evidence="2 7" id="KW-0285">Flavoprotein</keyword>
<keyword evidence="3 7" id="KW-0288">FMN</keyword>
<evidence type="ECO:0000313" key="10">
    <source>
        <dbReference type="EMBL" id="PPB80208.1"/>
    </source>
</evidence>
<dbReference type="PANTHER" id="PTHR43821">
    <property type="entry name" value="NAD(P)H NITROREDUCTASE YDJA-RELATED"/>
    <property type="match status" value="1"/>
</dbReference>
<dbReference type="Pfam" id="PF00881">
    <property type="entry name" value="Nitroreductase"/>
    <property type="match status" value="1"/>
</dbReference>
<evidence type="ECO:0000256" key="8">
    <source>
        <dbReference type="PIRSR" id="PIRSR000232-1"/>
    </source>
</evidence>
<keyword evidence="4 7" id="KW-0521">NADP</keyword>
<evidence type="ECO:0000256" key="4">
    <source>
        <dbReference type="ARBA" id="ARBA00022857"/>
    </source>
</evidence>
<dbReference type="PIRSF" id="PIRSF000232">
    <property type="entry name" value="YdjA"/>
    <property type="match status" value="1"/>
</dbReference>
<dbReference type="EC" id="1.-.-.-" evidence="7"/>
<feature type="domain" description="Nitroreductase" evidence="9">
    <location>
        <begin position="14"/>
        <end position="169"/>
    </location>
</feature>
<dbReference type="EMBL" id="PRDS01000006">
    <property type="protein sequence ID" value="PPB80208.1"/>
    <property type="molecule type" value="Genomic_DNA"/>
</dbReference>
<dbReference type="Gene3D" id="3.40.109.10">
    <property type="entry name" value="NADH Oxidase"/>
    <property type="match status" value="1"/>
</dbReference>
<reference evidence="10 11" key="1">
    <citation type="submission" date="2018-01" db="EMBL/GenBank/DDBJ databases">
        <title>Genomic Encyclopedia of Archaeal and Bacterial Type Strains, Phase II (KMG-II): from individual species to whole genera.</title>
        <authorList>
            <person name="Goeker M."/>
        </authorList>
    </citation>
    <scope>NUCLEOTIDE SEQUENCE [LARGE SCALE GENOMIC DNA]</scope>
    <source>
        <strain evidence="10 11">DSM 12048</strain>
    </source>
</reference>
<evidence type="ECO:0000256" key="2">
    <source>
        <dbReference type="ARBA" id="ARBA00022630"/>
    </source>
</evidence>
<proteinExistence type="inferred from homology"/>
<keyword evidence="11" id="KW-1185">Reference proteome</keyword>
<feature type="binding site" evidence="8">
    <location>
        <position position="46"/>
    </location>
    <ligand>
        <name>FMN</name>
        <dbReference type="ChEBI" id="CHEBI:58210"/>
        <note>ligand shared between dimeric partners</note>
    </ligand>
</feature>
<dbReference type="AlphaFoldDB" id="A0A2S5JFR8"/>
<evidence type="ECO:0000259" key="9">
    <source>
        <dbReference type="Pfam" id="PF00881"/>
    </source>
</evidence>
<feature type="binding site" description="in other chain" evidence="8">
    <location>
        <begin position="15"/>
        <end position="17"/>
    </location>
    <ligand>
        <name>FMN</name>
        <dbReference type="ChEBI" id="CHEBI:58210"/>
        <note>ligand shared between dimeric partners</note>
    </ligand>
</feature>
<dbReference type="RefSeq" id="WP_104071420.1">
    <property type="nucleotide sequence ID" value="NZ_PRDS01000006.1"/>
</dbReference>
<organism evidence="10 11">
    <name type="scientific">Albidovulum inexpectatum</name>
    <dbReference type="NCBI Taxonomy" id="196587"/>
    <lineage>
        <taxon>Bacteria</taxon>
        <taxon>Pseudomonadati</taxon>
        <taxon>Pseudomonadota</taxon>
        <taxon>Alphaproteobacteria</taxon>
        <taxon>Rhodobacterales</taxon>
        <taxon>Paracoccaceae</taxon>
        <taxon>Albidovulum</taxon>
    </lineage>
</organism>
<dbReference type="Proteomes" id="UP000239736">
    <property type="component" value="Unassembled WGS sequence"/>
</dbReference>
<dbReference type="InterPro" id="IPR052530">
    <property type="entry name" value="NAD(P)H_nitroreductase"/>
</dbReference>